<dbReference type="PANTHER" id="PTHR34571:SF1">
    <property type="entry name" value="(S)-UREIDOGLYCINE AMINOHYDROLASE"/>
    <property type="match status" value="1"/>
</dbReference>
<evidence type="ECO:0000259" key="1">
    <source>
        <dbReference type="Pfam" id="PF07883"/>
    </source>
</evidence>
<dbReference type="Gene3D" id="2.60.120.10">
    <property type="entry name" value="Jelly Rolls"/>
    <property type="match status" value="1"/>
</dbReference>
<dbReference type="Proteomes" id="UP000823900">
    <property type="component" value="Unassembled WGS sequence"/>
</dbReference>
<name>A0A9D2KQ32_9FIRM</name>
<dbReference type="GO" id="GO:0071522">
    <property type="term" value="F:ureidoglycine aminohydrolase activity"/>
    <property type="evidence" value="ECO:0007669"/>
    <property type="project" value="InterPro"/>
</dbReference>
<evidence type="ECO:0000313" key="3">
    <source>
        <dbReference type="Proteomes" id="UP000823900"/>
    </source>
</evidence>
<evidence type="ECO:0000313" key="2">
    <source>
        <dbReference type="EMBL" id="HJA72055.1"/>
    </source>
</evidence>
<gene>
    <name evidence="2" type="ORF">IAA07_10870</name>
</gene>
<comment type="caution">
    <text evidence="2">The sequence shown here is derived from an EMBL/GenBank/DDBJ whole genome shotgun (WGS) entry which is preliminary data.</text>
</comment>
<reference evidence="2" key="1">
    <citation type="journal article" date="2021" name="PeerJ">
        <title>Extensive microbial diversity within the chicken gut microbiome revealed by metagenomics and culture.</title>
        <authorList>
            <person name="Gilroy R."/>
            <person name="Ravi A."/>
            <person name="Getino M."/>
            <person name="Pursley I."/>
            <person name="Horton D.L."/>
            <person name="Alikhan N.F."/>
            <person name="Baker D."/>
            <person name="Gharbi K."/>
            <person name="Hall N."/>
            <person name="Watson M."/>
            <person name="Adriaenssens E.M."/>
            <person name="Foster-Nyarko E."/>
            <person name="Jarju S."/>
            <person name="Secka A."/>
            <person name="Antonio M."/>
            <person name="Oren A."/>
            <person name="Chaudhuri R.R."/>
            <person name="La Ragione R."/>
            <person name="Hildebrand F."/>
            <person name="Pallen M.J."/>
        </authorList>
    </citation>
    <scope>NUCLEOTIDE SEQUENCE</scope>
    <source>
        <strain evidence="2">CHK178-16964</strain>
    </source>
</reference>
<accession>A0A9D2KQ32</accession>
<feature type="domain" description="Cupin type-2" evidence="1">
    <location>
        <begin position="182"/>
        <end position="247"/>
    </location>
</feature>
<sequence length="259" mass="29087">MGFQTGYPTDILTPRCVVKHGNYAVIPKEGLCKNEIPFMEDCDVSILSSPELGSKFVFYKAEVPAGKGTSAPWGREEGIECFAFVYQGKGTLSTGGNTYHVAPGMYLYTAPGEGMEFSNTGEEPMTLLLLRQRYKPLKGYDAPKSYFGNAAEVVPENLFGMENVQRYFLLPTDMSMDLGMYIFYFQPGGCHTYAETHKQEHGMYVLDGEGAYYLDDNWSISKKDDFVWMGPYCPQGAYCVGRKPYIYLLSKDCNRDIDV</sequence>
<proteinExistence type="predicted"/>
<dbReference type="NCBIfam" id="TIGR03214">
    <property type="entry name" value="ura-cupin"/>
    <property type="match status" value="1"/>
</dbReference>
<protein>
    <submittedName>
        <fullName evidence="2">Cupin domain-containing protein</fullName>
    </submittedName>
</protein>
<dbReference type="InterPro" id="IPR013096">
    <property type="entry name" value="Cupin_2"/>
</dbReference>
<dbReference type="InterPro" id="IPR014710">
    <property type="entry name" value="RmlC-like_jellyroll"/>
</dbReference>
<dbReference type="EMBL" id="DWZA01000096">
    <property type="protein sequence ID" value="HJA72055.1"/>
    <property type="molecule type" value="Genomic_DNA"/>
</dbReference>
<organism evidence="2 3">
    <name type="scientific">Candidatus Lachnoclostridium stercoravium</name>
    <dbReference type="NCBI Taxonomy" id="2838633"/>
    <lineage>
        <taxon>Bacteria</taxon>
        <taxon>Bacillati</taxon>
        <taxon>Bacillota</taxon>
        <taxon>Clostridia</taxon>
        <taxon>Lachnospirales</taxon>
        <taxon>Lachnospiraceae</taxon>
    </lineage>
</organism>
<dbReference type="InterPro" id="IPR011051">
    <property type="entry name" value="RmlC_Cupin_sf"/>
</dbReference>
<dbReference type="InterPro" id="IPR044704">
    <property type="entry name" value="UGlyAH_cupin_N"/>
</dbReference>
<dbReference type="CDD" id="cd02211">
    <property type="entry name" value="cupin_UGlyAH_N"/>
    <property type="match status" value="1"/>
</dbReference>
<dbReference type="Pfam" id="PF07883">
    <property type="entry name" value="Cupin_2"/>
    <property type="match status" value="2"/>
</dbReference>
<dbReference type="PANTHER" id="PTHR34571">
    <property type="entry name" value="(S)-UREIDOGLYCINE AMINOHYDROLASE"/>
    <property type="match status" value="1"/>
</dbReference>
<reference evidence="2" key="2">
    <citation type="submission" date="2021-04" db="EMBL/GenBank/DDBJ databases">
        <authorList>
            <person name="Gilroy R."/>
        </authorList>
    </citation>
    <scope>NUCLEOTIDE SEQUENCE</scope>
    <source>
        <strain evidence="2">CHK178-16964</strain>
    </source>
</reference>
<dbReference type="InterPro" id="IPR017627">
    <property type="entry name" value="UGHY"/>
</dbReference>
<dbReference type="SUPFAM" id="SSF51182">
    <property type="entry name" value="RmlC-like cupins"/>
    <property type="match status" value="1"/>
</dbReference>
<dbReference type="InterPro" id="IPR044697">
    <property type="entry name" value="UGlyAH_cupin_C"/>
</dbReference>
<dbReference type="CDD" id="cd02212">
    <property type="entry name" value="cupin_UGlyAH_C"/>
    <property type="match status" value="1"/>
</dbReference>
<dbReference type="AlphaFoldDB" id="A0A9D2KQ32"/>
<feature type="domain" description="Cupin type-2" evidence="1">
    <location>
        <begin position="67"/>
        <end position="129"/>
    </location>
</feature>